<evidence type="ECO:0000259" key="3">
    <source>
        <dbReference type="Pfam" id="PF02826"/>
    </source>
</evidence>
<dbReference type="CDD" id="cd05300">
    <property type="entry name" value="2-Hacid_dh_1"/>
    <property type="match status" value="1"/>
</dbReference>
<reference evidence="5" key="1">
    <citation type="submission" date="2017-09" db="EMBL/GenBank/DDBJ databases">
        <title>Metaegenomics of thermophilic ammonia-oxidizing enrichment culture.</title>
        <authorList>
            <person name="Kato S."/>
            <person name="Suzuki K."/>
        </authorList>
    </citation>
    <scope>NUCLEOTIDE SEQUENCE [LARGE SCALE GENOMIC DNA]</scope>
</reference>
<dbReference type="SUPFAM" id="SSF52283">
    <property type="entry name" value="Formate/glycerate dehydrogenase catalytic domain-like"/>
    <property type="match status" value="1"/>
</dbReference>
<dbReference type="GO" id="GO:0051287">
    <property type="term" value="F:NAD binding"/>
    <property type="evidence" value="ECO:0007669"/>
    <property type="project" value="InterPro"/>
</dbReference>
<gene>
    <name evidence="4" type="primary">hprA</name>
    <name evidence="4" type="ORF">HRbin22_01807</name>
</gene>
<dbReference type="EMBL" id="BEHY01000050">
    <property type="protein sequence ID" value="GBD09551.1"/>
    <property type="molecule type" value="Genomic_DNA"/>
</dbReference>
<evidence type="ECO:0000313" key="5">
    <source>
        <dbReference type="Proteomes" id="UP000236642"/>
    </source>
</evidence>
<keyword evidence="1 4" id="KW-0560">Oxidoreductase</keyword>
<dbReference type="AlphaFoldDB" id="A0A2H5Y820"/>
<dbReference type="EC" id="1.1.1.29" evidence="4"/>
<name>A0A2H5Y820_9CHLR</name>
<feature type="domain" description="D-isomer specific 2-hydroxyacid dehydrogenase NAD-binding" evidence="3">
    <location>
        <begin position="126"/>
        <end position="320"/>
    </location>
</feature>
<evidence type="ECO:0000313" key="4">
    <source>
        <dbReference type="EMBL" id="GBD09551.1"/>
    </source>
</evidence>
<evidence type="ECO:0000256" key="1">
    <source>
        <dbReference type="ARBA" id="ARBA00023002"/>
    </source>
</evidence>
<proteinExistence type="predicted"/>
<dbReference type="Proteomes" id="UP000236642">
    <property type="component" value="Unassembled WGS sequence"/>
</dbReference>
<accession>A0A2H5Y820</accession>
<dbReference type="FunFam" id="3.40.50.720:FF:000363">
    <property type="entry name" value="D-isomer specific 2-hydroxyacid dehydrogenase"/>
    <property type="match status" value="1"/>
</dbReference>
<dbReference type="PANTHER" id="PTHR43333">
    <property type="entry name" value="2-HACID_DH_C DOMAIN-CONTAINING PROTEIN"/>
    <property type="match status" value="1"/>
</dbReference>
<dbReference type="Pfam" id="PF02826">
    <property type="entry name" value="2-Hacid_dh_C"/>
    <property type="match status" value="1"/>
</dbReference>
<protein>
    <submittedName>
        <fullName evidence="4">Glycerate dehydrogenase</fullName>
        <ecNumber evidence="4">1.1.1.29</ecNumber>
    </submittedName>
</protein>
<sequence length="357" mass="41004">MPGLPLSPTSPYKEERAMEGEPRQVLITARFDPEWIARWQARWPMLQFALHPTRHPERIPREIWREVEILYTFSTLPPPEWVPRLRWVQLHSAGADHVLEHPLFQSEVLFTTASGVHAITMAEYVFAMVLAWFHRVPRMLEWQARAEWPPDRERWPLFVPEELWGKTLGIVGYGSIGRQVARLAKAFGMRVLAMQRGNERRDRGFVFPGTGDPEGILPDRYYAPAELHALLAESDVVVIAVPLTPETRGMFDEAAFRAMKRTAFLVNIARGPICQEAALVRALQEGWIAGAALDVFEQEPLPSDHPLWRLPNVLISPHVAGFTPHYDVRAAQIFEENLDRYMRGEPLWNVVDKTRGY</sequence>
<dbReference type="InterPro" id="IPR006140">
    <property type="entry name" value="D-isomer_DH_NAD-bd"/>
</dbReference>
<dbReference type="GO" id="GO:0008465">
    <property type="term" value="F:hydroxypyruvate reductase (NADH) activity"/>
    <property type="evidence" value="ECO:0007669"/>
    <property type="project" value="UniProtKB-EC"/>
</dbReference>
<keyword evidence="2" id="KW-0520">NAD</keyword>
<dbReference type="SUPFAM" id="SSF51735">
    <property type="entry name" value="NAD(P)-binding Rossmann-fold domains"/>
    <property type="match status" value="1"/>
</dbReference>
<dbReference type="Gene3D" id="3.40.50.720">
    <property type="entry name" value="NAD(P)-binding Rossmann-like Domain"/>
    <property type="match status" value="2"/>
</dbReference>
<evidence type="ECO:0000256" key="2">
    <source>
        <dbReference type="ARBA" id="ARBA00023027"/>
    </source>
</evidence>
<dbReference type="InterPro" id="IPR036291">
    <property type="entry name" value="NAD(P)-bd_dom_sf"/>
</dbReference>
<organism evidence="4 5">
    <name type="scientific">Candidatus Thermoflexus japonica</name>
    <dbReference type="NCBI Taxonomy" id="2035417"/>
    <lineage>
        <taxon>Bacteria</taxon>
        <taxon>Bacillati</taxon>
        <taxon>Chloroflexota</taxon>
        <taxon>Thermoflexia</taxon>
        <taxon>Thermoflexales</taxon>
        <taxon>Thermoflexaceae</taxon>
        <taxon>Thermoflexus</taxon>
    </lineage>
</organism>
<dbReference type="PANTHER" id="PTHR43333:SF1">
    <property type="entry name" value="D-ISOMER SPECIFIC 2-HYDROXYACID DEHYDROGENASE NAD-BINDING DOMAIN-CONTAINING PROTEIN"/>
    <property type="match status" value="1"/>
</dbReference>
<comment type="caution">
    <text evidence="4">The sequence shown here is derived from an EMBL/GenBank/DDBJ whole genome shotgun (WGS) entry which is preliminary data.</text>
</comment>